<gene>
    <name evidence="1" type="ORF">Amon02_000849400</name>
</gene>
<accession>A0ACB5TJG0</accession>
<dbReference type="EMBL" id="BSXS01007578">
    <property type="protein sequence ID" value="GME89386.1"/>
    <property type="molecule type" value="Genomic_DNA"/>
</dbReference>
<sequence length="327" mass="36165">MNGHENENGNGNAFKDKFSEELEDEGLKNFKVTVKNMITGQQIVTTQLNHYYQSPPSTSQPPTPLLNDNGTFNDPPNNNPTVDNFVKPTLNEIYAIKFLRSLERSVFVQSTVDDINKDLDGYGSKNTITVTTVHGNGNGRKRARANNHNSNDSSTDEDDEDDIDGPANGIPTNVPTGIKMTRIPWLTKQNGQTTTTMMTDDQTVKLNGDSLVGNGNNNNNSDANLTSNDRIEMHLHDEQQRQQQTEKEEESSTVNYNDDEDDADSDEDMESDSPKRHYPGSSRREGSDEERTVKRTKSVSNMKLKLHKDENSAGVGGGKGPDAETGV</sequence>
<proteinExistence type="predicted"/>
<dbReference type="Proteomes" id="UP001165064">
    <property type="component" value="Unassembled WGS sequence"/>
</dbReference>
<name>A0ACB5TJG0_AMBMO</name>
<reference evidence="1" key="1">
    <citation type="submission" date="2023-04" db="EMBL/GenBank/DDBJ databases">
        <title>Ambrosiozyma monospora NBRC 10751.</title>
        <authorList>
            <person name="Ichikawa N."/>
            <person name="Sato H."/>
            <person name="Tonouchi N."/>
        </authorList>
    </citation>
    <scope>NUCLEOTIDE SEQUENCE</scope>
    <source>
        <strain evidence="1">NBRC 10751</strain>
    </source>
</reference>
<protein>
    <submittedName>
        <fullName evidence="1">Unnamed protein product</fullName>
    </submittedName>
</protein>
<comment type="caution">
    <text evidence="1">The sequence shown here is derived from an EMBL/GenBank/DDBJ whole genome shotgun (WGS) entry which is preliminary data.</text>
</comment>
<evidence type="ECO:0000313" key="1">
    <source>
        <dbReference type="EMBL" id="GME89386.1"/>
    </source>
</evidence>
<keyword evidence="2" id="KW-1185">Reference proteome</keyword>
<organism evidence="1 2">
    <name type="scientific">Ambrosiozyma monospora</name>
    <name type="common">Yeast</name>
    <name type="synonym">Endomycopsis monosporus</name>
    <dbReference type="NCBI Taxonomy" id="43982"/>
    <lineage>
        <taxon>Eukaryota</taxon>
        <taxon>Fungi</taxon>
        <taxon>Dikarya</taxon>
        <taxon>Ascomycota</taxon>
        <taxon>Saccharomycotina</taxon>
        <taxon>Pichiomycetes</taxon>
        <taxon>Pichiales</taxon>
        <taxon>Pichiaceae</taxon>
        <taxon>Ambrosiozyma</taxon>
    </lineage>
</organism>
<evidence type="ECO:0000313" key="2">
    <source>
        <dbReference type="Proteomes" id="UP001165064"/>
    </source>
</evidence>